<dbReference type="PANTHER" id="PTHR34276">
    <property type="entry name" value="MINI-RIBONUCLEASE 3"/>
    <property type="match status" value="1"/>
</dbReference>
<feature type="region of interest" description="Disordered" evidence="5">
    <location>
        <begin position="1"/>
        <end position="28"/>
    </location>
</feature>
<gene>
    <name evidence="4" type="primary">mrnC</name>
    <name evidence="7" type="ORF">ABXS70_00100</name>
</gene>
<sequence>MSKEKEKILSASVEGSEEADQSTRTVPKNKADVLDGGWFPYPPSRPARLIPPIALAYIGDAVYEVAVRQYLLSKANMRPNHLHRSATKLVSAKAQSRILNSIEAELTAEELDIVRQGRNAKSGSVPKNADVLEYRHATAFECLIGYLYSSSQHDRMIQLIGLGIEQAEQASASAE</sequence>
<comment type="function">
    <text evidence="4">Involved in correct processing of both the 5' and 3' ends of 23S rRNA precursor. Processes 30S rRNA precursor transcript even in absence of ribonuclease 3 (Rnc); Rnc processes 30S rRNA into smaller rRNA precursors.</text>
</comment>
<reference evidence="7" key="1">
    <citation type="submission" date="2024-05" db="EMBL/GenBank/DDBJ databases">
        <title>Draft genome assemblies of 36 bacteria isolated from hibernating arctic ground squirrels.</title>
        <authorList>
            <person name="McKee H."/>
            <person name="Mullen L."/>
            <person name="Drown D.M."/>
            <person name="Duddleston K.N."/>
        </authorList>
    </citation>
    <scope>NUCLEOTIDE SEQUENCE</scope>
    <source>
        <strain evidence="7">AN1007</strain>
    </source>
</reference>
<evidence type="ECO:0000256" key="3">
    <source>
        <dbReference type="ARBA" id="ARBA00022801"/>
    </source>
</evidence>
<comment type="cofactor">
    <cofactor evidence="4">
        <name>Mg(2+)</name>
        <dbReference type="ChEBI" id="CHEBI:18420"/>
    </cofactor>
</comment>
<evidence type="ECO:0000256" key="4">
    <source>
        <dbReference type="HAMAP-Rule" id="MF_01468"/>
    </source>
</evidence>
<dbReference type="HAMAP" id="MF_01468">
    <property type="entry name" value="RNase_Mini_III"/>
    <property type="match status" value="1"/>
</dbReference>
<keyword evidence="2 4" id="KW-0255">Endonuclease</keyword>
<keyword evidence="1 4" id="KW-0540">Nuclease</keyword>
<dbReference type="Gene3D" id="1.10.1520.10">
    <property type="entry name" value="Ribonuclease III domain"/>
    <property type="match status" value="1"/>
</dbReference>
<feature type="active site" evidence="4">
    <location>
        <position position="60"/>
    </location>
</feature>
<name>A0AAU8NF96_9BACL</name>
<dbReference type="InterPro" id="IPR000999">
    <property type="entry name" value="RNase_III_dom"/>
</dbReference>
<dbReference type="SUPFAM" id="SSF69065">
    <property type="entry name" value="RNase III domain-like"/>
    <property type="match status" value="1"/>
</dbReference>
<evidence type="ECO:0000259" key="6">
    <source>
        <dbReference type="SMART" id="SM00535"/>
    </source>
</evidence>
<comment type="subunit">
    <text evidence="4">Homodimer.</text>
</comment>
<keyword evidence="4" id="KW-0690">Ribosome biogenesis</keyword>
<dbReference type="GO" id="GO:0005737">
    <property type="term" value="C:cytoplasm"/>
    <property type="evidence" value="ECO:0007669"/>
    <property type="project" value="UniProtKB-SubCell"/>
</dbReference>
<protein>
    <recommendedName>
        <fullName evidence="4">Mini-ribonuclease 3</fullName>
        <shortName evidence="4">Mini-3</shortName>
        <shortName evidence="4">Mini-RNase 3</shortName>
        <ecNumber evidence="4">3.1.26.-</ecNumber>
    </recommendedName>
    <alternativeName>
        <fullName evidence="4">Mini-RNase III</fullName>
        <shortName evidence="4">Mini-III</shortName>
    </alternativeName>
</protein>
<proteinExistence type="inferred from homology"/>
<dbReference type="GO" id="GO:0004525">
    <property type="term" value="F:ribonuclease III activity"/>
    <property type="evidence" value="ECO:0007669"/>
    <property type="project" value="InterPro"/>
</dbReference>
<comment type="similarity">
    <text evidence="4">Belongs to the MrnC RNase family.</text>
</comment>
<dbReference type="EC" id="3.1.26.-" evidence="4"/>
<dbReference type="EMBL" id="CP159992">
    <property type="protein sequence ID" value="XCP95207.1"/>
    <property type="molecule type" value="Genomic_DNA"/>
</dbReference>
<evidence type="ECO:0000313" key="7">
    <source>
        <dbReference type="EMBL" id="XCP95207.1"/>
    </source>
</evidence>
<keyword evidence="4" id="KW-0698">rRNA processing</keyword>
<evidence type="ECO:0000256" key="2">
    <source>
        <dbReference type="ARBA" id="ARBA00022759"/>
    </source>
</evidence>
<feature type="domain" description="RNase III" evidence="6">
    <location>
        <begin position="3"/>
        <end position="172"/>
    </location>
</feature>
<accession>A0AAU8NF96</accession>
<dbReference type="PANTHER" id="PTHR34276:SF1">
    <property type="entry name" value="MINI-RIBONUCLEASE 3"/>
    <property type="match status" value="1"/>
</dbReference>
<evidence type="ECO:0000256" key="1">
    <source>
        <dbReference type="ARBA" id="ARBA00022722"/>
    </source>
</evidence>
<dbReference type="AlphaFoldDB" id="A0AAU8NF96"/>
<dbReference type="GO" id="GO:0006364">
    <property type="term" value="P:rRNA processing"/>
    <property type="evidence" value="ECO:0007669"/>
    <property type="project" value="UniProtKB-UniRule"/>
</dbReference>
<dbReference type="InterPro" id="IPR008226">
    <property type="entry name" value="Mini3_fam"/>
</dbReference>
<dbReference type="InterPro" id="IPR036389">
    <property type="entry name" value="RNase_III_sf"/>
</dbReference>
<keyword evidence="4" id="KW-0694">RNA-binding</keyword>
<keyword evidence="4" id="KW-0699">rRNA-binding</keyword>
<dbReference type="RefSeq" id="WP_342552973.1">
    <property type="nucleotide sequence ID" value="NZ_CP159992.1"/>
</dbReference>
<organism evidence="7">
    <name type="scientific">Paenibacillus sp. AN1007</name>
    <dbReference type="NCBI Taxonomy" id="3151385"/>
    <lineage>
        <taxon>Bacteria</taxon>
        <taxon>Bacillati</taxon>
        <taxon>Bacillota</taxon>
        <taxon>Bacilli</taxon>
        <taxon>Bacillales</taxon>
        <taxon>Paenibacillaceae</taxon>
        <taxon>Paenibacillus</taxon>
    </lineage>
</organism>
<dbReference type="GO" id="GO:0019843">
    <property type="term" value="F:rRNA binding"/>
    <property type="evidence" value="ECO:0007669"/>
    <property type="project" value="UniProtKB-UniRule"/>
</dbReference>
<dbReference type="Pfam" id="PF00636">
    <property type="entry name" value="Ribonuclease_3"/>
    <property type="match status" value="1"/>
</dbReference>
<keyword evidence="3 4" id="KW-0378">Hydrolase</keyword>
<keyword evidence="4" id="KW-0963">Cytoplasm</keyword>
<dbReference type="CDD" id="cd00593">
    <property type="entry name" value="RIBOc"/>
    <property type="match status" value="1"/>
</dbReference>
<keyword evidence="4" id="KW-0460">Magnesium</keyword>
<comment type="subcellular location">
    <subcellularLocation>
        <location evidence="4">Cytoplasm</location>
    </subcellularLocation>
</comment>
<evidence type="ECO:0000256" key="5">
    <source>
        <dbReference type="SAM" id="MobiDB-lite"/>
    </source>
</evidence>
<dbReference type="SMART" id="SM00535">
    <property type="entry name" value="RIBOc"/>
    <property type="match status" value="1"/>
</dbReference>